<dbReference type="InterPro" id="IPR004655">
    <property type="entry name" value="FabH"/>
</dbReference>
<comment type="function">
    <text evidence="14">Catalyzes the condensation reaction of fatty acid synthesis by the addition to an acyl acceptor of two carbons from malonyl-ACP. Catalyzes the first condensation reaction which initiates fatty acid synthesis and may therefore play a role in governing the total rate of fatty acid production. Possesses both acetoacetyl-ACP synthase and acetyl transacylase activities. Its substrate specificity determines the biosynthesis of branched-chain and/or straight-chain of fatty acids.</text>
</comment>
<dbReference type="GO" id="GO:0006633">
    <property type="term" value="P:fatty acid biosynthetic process"/>
    <property type="evidence" value="ECO:0007669"/>
    <property type="project" value="UniProtKB-UniRule"/>
</dbReference>
<comment type="subunit">
    <text evidence="14">Homodimer.</text>
</comment>
<dbReference type="RefSeq" id="WP_072868058.1">
    <property type="nucleotide sequence ID" value="NZ_FQZM01000013.1"/>
</dbReference>
<dbReference type="CDD" id="cd00830">
    <property type="entry name" value="KAS_III"/>
    <property type="match status" value="1"/>
</dbReference>
<keyword evidence="3 14" id="KW-0963">Cytoplasm</keyword>
<evidence type="ECO:0000313" key="17">
    <source>
        <dbReference type="EMBL" id="SHI86240.1"/>
    </source>
</evidence>
<dbReference type="Pfam" id="PF08541">
    <property type="entry name" value="ACP_syn_III_C"/>
    <property type="match status" value="1"/>
</dbReference>
<evidence type="ECO:0000259" key="16">
    <source>
        <dbReference type="Pfam" id="PF08545"/>
    </source>
</evidence>
<protein>
    <recommendedName>
        <fullName evidence="14">Beta-ketoacyl-[acyl-carrier-protein] synthase III</fullName>
        <shortName evidence="14">Beta-ketoacyl-ACP synthase III</shortName>
        <shortName evidence="14">KAS III</shortName>
        <ecNumber evidence="14">2.3.1.180</ecNumber>
    </recommendedName>
    <alternativeName>
        <fullName evidence="14">3-oxoacyl-[acyl-carrier-protein] synthase 3</fullName>
    </alternativeName>
    <alternativeName>
        <fullName evidence="14">3-oxoacyl-[acyl-carrier-protein] synthase III</fullName>
    </alternativeName>
</protein>
<feature type="domain" description="Beta-ketoacyl-[acyl-carrier-protein] synthase III C-terminal" evidence="15">
    <location>
        <begin position="241"/>
        <end position="330"/>
    </location>
</feature>
<keyword evidence="14" id="KW-0511">Multifunctional enzyme</keyword>
<evidence type="ECO:0000256" key="13">
    <source>
        <dbReference type="ARBA" id="ARBA00052985"/>
    </source>
</evidence>
<keyword evidence="18" id="KW-1185">Reference proteome</keyword>
<keyword evidence="8 14" id="KW-0275">Fatty acid biosynthesis</keyword>
<evidence type="ECO:0000313" key="18">
    <source>
        <dbReference type="Proteomes" id="UP000184529"/>
    </source>
</evidence>
<evidence type="ECO:0000256" key="7">
    <source>
        <dbReference type="ARBA" id="ARBA00023098"/>
    </source>
</evidence>
<dbReference type="PANTHER" id="PTHR34069:SF2">
    <property type="entry name" value="BETA-KETOACYL-[ACYL-CARRIER-PROTEIN] SYNTHASE III"/>
    <property type="match status" value="1"/>
</dbReference>
<dbReference type="Proteomes" id="UP000184529">
    <property type="component" value="Unassembled WGS sequence"/>
</dbReference>
<feature type="active site" evidence="14">
    <location>
        <position position="287"/>
    </location>
</feature>
<dbReference type="GO" id="GO:0033818">
    <property type="term" value="F:beta-ketoacyl-acyl-carrier-protein synthase III activity"/>
    <property type="evidence" value="ECO:0007669"/>
    <property type="project" value="UniProtKB-UniRule"/>
</dbReference>
<dbReference type="OrthoDB" id="9815506at2"/>
<dbReference type="EMBL" id="FQZM01000013">
    <property type="protein sequence ID" value="SHI86240.1"/>
    <property type="molecule type" value="Genomic_DNA"/>
</dbReference>
<keyword evidence="9 14" id="KW-0012">Acyltransferase</keyword>
<dbReference type="GO" id="GO:0044550">
    <property type="term" value="P:secondary metabolite biosynthetic process"/>
    <property type="evidence" value="ECO:0007669"/>
    <property type="project" value="TreeGrafter"/>
</dbReference>
<reference evidence="18" key="1">
    <citation type="submission" date="2016-11" db="EMBL/GenBank/DDBJ databases">
        <authorList>
            <person name="Varghese N."/>
            <person name="Submissions S."/>
        </authorList>
    </citation>
    <scope>NUCLEOTIDE SEQUENCE [LARGE SCALE GENOMIC DNA]</scope>
    <source>
        <strain evidence="18">DSM 16057</strain>
    </source>
</reference>
<dbReference type="GO" id="GO:0005737">
    <property type="term" value="C:cytoplasm"/>
    <property type="evidence" value="ECO:0007669"/>
    <property type="project" value="UniProtKB-SubCell"/>
</dbReference>
<keyword evidence="7 14" id="KW-0443">Lipid metabolism</keyword>
<feature type="region of interest" description="ACP-binding" evidence="14">
    <location>
        <begin position="258"/>
        <end position="262"/>
    </location>
</feature>
<dbReference type="UniPathway" id="UPA00094"/>
<evidence type="ECO:0000256" key="8">
    <source>
        <dbReference type="ARBA" id="ARBA00023160"/>
    </source>
</evidence>
<evidence type="ECO:0000256" key="14">
    <source>
        <dbReference type="HAMAP-Rule" id="MF_01815"/>
    </source>
</evidence>
<comment type="catalytic activity">
    <reaction evidence="13">
        <text>3-methylbutanoyl-CoA + malonyl-[ACP] + H(+) = 5-methyl-3-oxohexanoyl-[ACP] + CO2 + CoA</text>
        <dbReference type="Rhea" id="RHEA:42272"/>
        <dbReference type="Rhea" id="RHEA-COMP:9623"/>
        <dbReference type="Rhea" id="RHEA-COMP:9941"/>
        <dbReference type="ChEBI" id="CHEBI:15378"/>
        <dbReference type="ChEBI" id="CHEBI:16526"/>
        <dbReference type="ChEBI" id="CHEBI:57287"/>
        <dbReference type="ChEBI" id="CHEBI:57345"/>
        <dbReference type="ChEBI" id="CHEBI:78449"/>
        <dbReference type="ChEBI" id="CHEBI:78822"/>
        <dbReference type="EC" id="2.3.1.300"/>
    </reaction>
    <physiologicalReaction direction="left-to-right" evidence="13">
        <dbReference type="Rhea" id="RHEA:42273"/>
    </physiologicalReaction>
</comment>
<evidence type="ECO:0000256" key="6">
    <source>
        <dbReference type="ARBA" id="ARBA00022832"/>
    </source>
</evidence>
<dbReference type="EC" id="2.3.1.180" evidence="14"/>
<gene>
    <name evidence="14" type="primary">fabH</name>
    <name evidence="17" type="ORF">SAMN02745219_01237</name>
</gene>
<dbReference type="InterPro" id="IPR013751">
    <property type="entry name" value="ACP_syn_III_N"/>
</dbReference>
<evidence type="ECO:0000256" key="9">
    <source>
        <dbReference type="ARBA" id="ARBA00023315"/>
    </source>
</evidence>
<comment type="subcellular location">
    <subcellularLocation>
        <location evidence="14">Cytoplasm</location>
    </subcellularLocation>
</comment>
<dbReference type="FunFam" id="3.40.47.10:FF:000004">
    <property type="entry name" value="3-oxoacyl-[acyl-carrier-protein] synthase 3"/>
    <property type="match status" value="1"/>
</dbReference>
<evidence type="ECO:0000259" key="15">
    <source>
        <dbReference type="Pfam" id="PF08541"/>
    </source>
</evidence>
<dbReference type="PANTHER" id="PTHR34069">
    <property type="entry name" value="3-OXOACYL-[ACYL-CARRIER-PROTEIN] SYNTHASE 3"/>
    <property type="match status" value="1"/>
</dbReference>
<sequence length="351" mass="37903">MSKQILPAGIWGTGIYVPERVLTNADLERMVDTSDEWIRTRTGIRTRHIAADHEAASDLAVQAARQALEDAGVAGEEIDLIIVATNSPDMLFPATACLVQHALGAKKAGAFDVQAGCTGFIYALACGSQFIAARAARTVLVIGTEVLSRLVNWQDRNTCVLFGDGAGAVVMGPVPEGYGILATRLGAEGSGGPLLSLPAGLSRCPASEETLAKKQHFIHMNGREVFKFAVKVMEESCREVLQAAGLDTKELDFLIPHQANTRIIEAAAKRLDLPLERVWINVDRYGNTSAASIPLALHEALEAGRIQNGDHVVLVAFGAGLTWGATLLRWHDYRSKPLRRETDNHYPHEAL</sequence>
<dbReference type="STRING" id="1121432.SAMN02745219_01237"/>
<dbReference type="InterPro" id="IPR013747">
    <property type="entry name" value="ACP_syn_III_C"/>
</dbReference>
<comment type="pathway">
    <text evidence="1 14">Lipid metabolism; fatty acid biosynthesis.</text>
</comment>
<evidence type="ECO:0000256" key="2">
    <source>
        <dbReference type="ARBA" id="ARBA00008642"/>
    </source>
</evidence>
<evidence type="ECO:0000256" key="12">
    <source>
        <dbReference type="ARBA" id="ARBA00052467"/>
    </source>
</evidence>
<feature type="active site" evidence="14">
    <location>
        <position position="117"/>
    </location>
</feature>
<dbReference type="Pfam" id="PF08545">
    <property type="entry name" value="ACP_syn_III"/>
    <property type="match status" value="1"/>
</dbReference>
<keyword evidence="4 14" id="KW-0444">Lipid biosynthesis</keyword>
<evidence type="ECO:0000256" key="10">
    <source>
        <dbReference type="ARBA" id="ARBA00051096"/>
    </source>
</evidence>
<dbReference type="InterPro" id="IPR016039">
    <property type="entry name" value="Thiolase-like"/>
</dbReference>
<evidence type="ECO:0000256" key="5">
    <source>
        <dbReference type="ARBA" id="ARBA00022679"/>
    </source>
</evidence>
<dbReference type="Gene3D" id="3.40.47.10">
    <property type="match status" value="1"/>
</dbReference>
<comment type="catalytic activity">
    <reaction evidence="12">
        <text>2-methylpropanoyl-CoA + malonyl-[ACP] + H(+) = 4-methyl-3-oxopentanoyl-[ACP] + CO2 + CoA</text>
        <dbReference type="Rhea" id="RHEA:42268"/>
        <dbReference type="Rhea" id="RHEA-COMP:9623"/>
        <dbReference type="Rhea" id="RHEA-COMP:9940"/>
        <dbReference type="ChEBI" id="CHEBI:15378"/>
        <dbReference type="ChEBI" id="CHEBI:16526"/>
        <dbReference type="ChEBI" id="CHEBI:57287"/>
        <dbReference type="ChEBI" id="CHEBI:57338"/>
        <dbReference type="ChEBI" id="CHEBI:78449"/>
        <dbReference type="ChEBI" id="CHEBI:78820"/>
        <dbReference type="EC" id="2.3.1.300"/>
    </reaction>
    <physiologicalReaction direction="left-to-right" evidence="12">
        <dbReference type="Rhea" id="RHEA:42269"/>
    </physiologicalReaction>
</comment>
<comment type="catalytic activity">
    <reaction evidence="10">
        <text>malonyl-[ACP] + acetyl-CoA + H(+) = 3-oxobutanoyl-[ACP] + CO2 + CoA</text>
        <dbReference type="Rhea" id="RHEA:12080"/>
        <dbReference type="Rhea" id="RHEA-COMP:9623"/>
        <dbReference type="Rhea" id="RHEA-COMP:9625"/>
        <dbReference type="ChEBI" id="CHEBI:15378"/>
        <dbReference type="ChEBI" id="CHEBI:16526"/>
        <dbReference type="ChEBI" id="CHEBI:57287"/>
        <dbReference type="ChEBI" id="CHEBI:57288"/>
        <dbReference type="ChEBI" id="CHEBI:78449"/>
        <dbReference type="ChEBI" id="CHEBI:78450"/>
        <dbReference type="EC" id="2.3.1.180"/>
    </reaction>
    <physiologicalReaction direction="left-to-right" evidence="10">
        <dbReference type="Rhea" id="RHEA:12081"/>
    </physiologicalReaction>
</comment>
<accession>A0A1M6ELZ2</accession>
<dbReference type="AlphaFoldDB" id="A0A1M6ELZ2"/>
<keyword evidence="6 14" id="KW-0276">Fatty acid metabolism</keyword>
<dbReference type="NCBIfam" id="NF006829">
    <property type="entry name" value="PRK09352.1"/>
    <property type="match status" value="1"/>
</dbReference>
<feature type="active site" evidence="14">
    <location>
        <position position="257"/>
    </location>
</feature>
<comment type="domain">
    <text evidence="14">The last Arg residue of the ACP-binding site is essential for the weak association between ACP/AcpP and FabH.</text>
</comment>
<dbReference type="HAMAP" id="MF_01815">
    <property type="entry name" value="FabH"/>
    <property type="match status" value="1"/>
</dbReference>
<evidence type="ECO:0000256" key="3">
    <source>
        <dbReference type="ARBA" id="ARBA00022490"/>
    </source>
</evidence>
<name>A0A1M6ELZ2_9FIRM</name>
<dbReference type="NCBIfam" id="TIGR00747">
    <property type="entry name" value="fabH"/>
    <property type="match status" value="1"/>
</dbReference>
<evidence type="ECO:0000256" key="4">
    <source>
        <dbReference type="ARBA" id="ARBA00022516"/>
    </source>
</evidence>
<proteinExistence type="inferred from homology"/>
<evidence type="ECO:0000256" key="1">
    <source>
        <dbReference type="ARBA" id="ARBA00005194"/>
    </source>
</evidence>
<evidence type="ECO:0000256" key="11">
    <source>
        <dbReference type="ARBA" id="ARBA00052407"/>
    </source>
</evidence>
<feature type="domain" description="Beta-ketoacyl-[acyl-carrier-protein] synthase III N-terminal" evidence="16">
    <location>
        <begin position="111"/>
        <end position="189"/>
    </location>
</feature>
<dbReference type="GO" id="GO:0004315">
    <property type="term" value="F:3-oxoacyl-[acyl-carrier-protein] synthase activity"/>
    <property type="evidence" value="ECO:0007669"/>
    <property type="project" value="InterPro"/>
</dbReference>
<comment type="catalytic activity">
    <reaction evidence="11">
        <text>(2S)-2-methylbutanoyl-CoA + malonyl-[ACP] + H(+) = (4S)-4-methyl-3-oxohexanoyl-[ACP] + CO2 + CoA</text>
        <dbReference type="Rhea" id="RHEA:42276"/>
        <dbReference type="Rhea" id="RHEA-COMP:9623"/>
        <dbReference type="Rhea" id="RHEA-COMP:17148"/>
        <dbReference type="ChEBI" id="CHEBI:15378"/>
        <dbReference type="ChEBI" id="CHEBI:16526"/>
        <dbReference type="ChEBI" id="CHEBI:57287"/>
        <dbReference type="ChEBI" id="CHEBI:78449"/>
        <dbReference type="ChEBI" id="CHEBI:88166"/>
        <dbReference type="ChEBI" id="CHEBI:167462"/>
        <dbReference type="EC" id="2.3.1.300"/>
    </reaction>
    <physiologicalReaction direction="left-to-right" evidence="11">
        <dbReference type="Rhea" id="RHEA:42277"/>
    </physiologicalReaction>
</comment>
<organism evidence="17 18">
    <name type="scientific">Desulfofundulus thermosubterraneus DSM 16057</name>
    <dbReference type="NCBI Taxonomy" id="1121432"/>
    <lineage>
        <taxon>Bacteria</taxon>
        <taxon>Bacillati</taxon>
        <taxon>Bacillota</taxon>
        <taxon>Clostridia</taxon>
        <taxon>Eubacteriales</taxon>
        <taxon>Peptococcaceae</taxon>
        <taxon>Desulfofundulus</taxon>
    </lineage>
</organism>
<comment type="similarity">
    <text evidence="2 14">Belongs to the thiolase-like superfamily. FabH family.</text>
</comment>
<dbReference type="SUPFAM" id="SSF53901">
    <property type="entry name" value="Thiolase-like"/>
    <property type="match status" value="1"/>
</dbReference>
<keyword evidence="5 14" id="KW-0808">Transferase</keyword>